<organism evidence="6 7">
    <name type="scientific">Undibacterium flavidum</name>
    <dbReference type="NCBI Taxonomy" id="2762297"/>
    <lineage>
        <taxon>Bacteria</taxon>
        <taxon>Pseudomonadati</taxon>
        <taxon>Pseudomonadota</taxon>
        <taxon>Betaproteobacteria</taxon>
        <taxon>Burkholderiales</taxon>
        <taxon>Oxalobacteraceae</taxon>
        <taxon>Undibacterium</taxon>
    </lineage>
</organism>
<dbReference type="InterPro" id="IPR003593">
    <property type="entry name" value="AAA+_ATPase"/>
</dbReference>
<evidence type="ECO:0000256" key="4">
    <source>
        <dbReference type="ARBA" id="ARBA00022840"/>
    </source>
</evidence>
<evidence type="ECO:0000256" key="1">
    <source>
        <dbReference type="ARBA" id="ARBA00022448"/>
    </source>
</evidence>
<protein>
    <submittedName>
        <fullName evidence="6">ABC transporter ATP-binding protein</fullName>
    </submittedName>
</protein>
<evidence type="ECO:0000259" key="5">
    <source>
        <dbReference type="PROSITE" id="PS50893"/>
    </source>
</evidence>
<dbReference type="InterPro" id="IPR015854">
    <property type="entry name" value="ABC_transpr_LolD-like"/>
</dbReference>
<dbReference type="PANTHER" id="PTHR24220:SF659">
    <property type="entry name" value="TRANSPORTER, PUTATIVE-RELATED"/>
    <property type="match status" value="1"/>
</dbReference>
<keyword evidence="3" id="KW-0547">Nucleotide-binding</keyword>
<name>A0ABR6YB80_9BURK</name>
<dbReference type="InterPro" id="IPR027417">
    <property type="entry name" value="P-loop_NTPase"/>
</dbReference>
<dbReference type="Pfam" id="PF00005">
    <property type="entry name" value="ABC_tran"/>
    <property type="match status" value="1"/>
</dbReference>
<keyword evidence="2" id="KW-1003">Cell membrane</keyword>
<dbReference type="CDD" id="cd03255">
    <property type="entry name" value="ABC_MJ0796_LolCDE_FtsE"/>
    <property type="match status" value="1"/>
</dbReference>
<dbReference type="GO" id="GO:0005524">
    <property type="term" value="F:ATP binding"/>
    <property type="evidence" value="ECO:0007669"/>
    <property type="project" value="UniProtKB-KW"/>
</dbReference>
<keyword evidence="2" id="KW-0472">Membrane</keyword>
<dbReference type="SUPFAM" id="SSF52540">
    <property type="entry name" value="P-loop containing nucleoside triphosphate hydrolases"/>
    <property type="match status" value="1"/>
</dbReference>
<dbReference type="InterPro" id="IPR017871">
    <property type="entry name" value="ABC_transporter-like_CS"/>
</dbReference>
<keyword evidence="7" id="KW-1185">Reference proteome</keyword>
<dbReference type="PROSITE" id="PS50893">
    <property type="entry name" value="ABC_TRANSPORTER_2"/>
    <property type="match status" value="1"/>
</dbReference>
<dbReference type="RefSeq" id="WP_186941833.1">
    <property type="nucleotide sequence ID" value="NZ_JACOGA010000007.1"/>
</dbReference>
<sequence length="221" mass="24147">MIKLENVGKSFANGDSLFWAVRNMSIDISKGEIVALSGPSGSGKSTVLSMLGGLLHPEEGTVTVDQVNLGSLVDRKMEQFRWNHIGIIFQRFNLIPVLTALENVEIALIPSGMSTKQRKQSAAEWLARVGLSHRMQVRAALLSGGEQQRVAIARALVHQPDIILADEPTANLDRKNATIFLDTLVSLNQSCGTTLVIATHDPLVLSYMQRVVKMEDGQCLM</sequence>
<dbReference type="EMBL" id="JACOGA010000007">
    <property type="protein sequence ID" value="MBC3873810.1"/>
    <property type="molecule type" value="Genomic_DNA"/>
</dbReference>
<proteinExistence type="predicted"/>
<feature type="domain" description="ABC transporter" evidence="5">
    <location>
        <begin position="2"/>
        <end position="221"/>
    </location>
</feature>
<keyword evidence="1" id="KW-0813">Transport</keyword>
<evidence type="ECO:0000256" key="2">
    <source>
        <dbReference type="ARBA" id="ARBA00022475"/>
    </source>
</evidence>
<reference evidence="6 7" key="1">
    <citation type="submission" date="2020-08" db="EMBL/GenBank/DDBJ databases">
        <title>Novel species isolated from subtropical streams in China.</title>
        <authorList>
            <person name="Lu H."/>
        </authorList>
    </citation>
    <scope>NUCLEOTIDE SEQUENCE [LARGE SCALE GENOMIC DNA]</scope>
    <source>
        <strain evidence="6 7">LX15W</strain>
    </source>
</reference>
<comment type="caution">
    <text evidence="6">The sequence shown here is derived from an EMBL/GenBank/DDBJ whole genome shotgun (WGS) entry which is preliminary data.</text>
</comment>
<dbReference type="InterPro" id="IPR003439">
    <property type="entry name" value="ABC_transporter-like_ATP-bd"/>
</dbReference>
<evidence type="ECO:0000313" key="7">
    <source>
        <dbReference type="Proteomes" id="UP000624279"/>
    </source>
</evidence>
<dbReference type="PROSITE" id="PS00211">
    <property type="entry name" value="ABC_TRANSPORTER_1"/>
    <property type="match status" value="1"/>
</dbReference>
<evidence type="ECO:0000313" key="6">
    <source>
        <dbReference type="EMBL" id="MBC3873810.1"/>
    </source>
</evidence>
<dbReference type="SMART" id="SM00382">
    <property type="entry name" value="AAA"/>
    <property type="match status" value="1"/>
</dbReference>
<dbReference type="PANTHER" id="PTHR24220">
    <property type="entry name" value="IMPORT ATP-BINDING PROTEIN"/>
    <property type="match status" value="1"/>
</dbReference>
<gene>
    <name evidence="6" type="ORF">H8K55_09430</name>
</gene>
<dbReference type="Gene3D" id="3.40.50.300">
    <property type="entry name" value="P-loop containing nucleotide triphosphate hydrolases"/>
    <property type="match status" value="1"/>
</dbReference>
<dbReference type="Proteomes" id="UP000624279">
    <property type="component" value="Unassembled WGS sequence"/>
</dbReference>
<evidence type="ECO:0000256" key="3">
    <source>
        <dbReference type="ARBA" id="ARBA00022741"/>
    </source>
</evidence>
<accession>A0ABR6YB80</accession>
<keyword evidence="4 6" id="KW-0067">ATP-binding</keyword>
<dbReference type="InterPro" id="IPR017911">
    <property type="entry name" value="MacB-like_ATP-bd"/>
</dbReference>